<keyword evidence="4" id="KW-0489">Methyltransferase</keyword>
<comment type="similarity">
    <text evidence="2">Belongs to the class IV-like SAM-binding methyltransferase superfamily. RNA methyltransferase TrmH family.</text>
</comment>
<evidence type="ECO:0000313" key="13">
    <source>
        <dbReference type="Proteomes" id="UP000038830"/>
    </source>
</evidence>
<gene>
    <name evidence="12" type="ORF">BN1211_3860</name>
</gene>
<dbReference type="SUPFAM" id="SSF75217">
    <property type="entry name" value="alpha/beta knot"/>
    <property type="match status" value="1"/>
</dbReference>
<organism evidence="12 13">
    <name type="scientific">Cyberlindnera jadinii (strain ATCC 18201 / CBS 1600 / BCRC 20928 / JCM 3617 / NBRC 0987 / NRRL Y-1542)</name>
    <name type="common">Torula yeast</name>
    <name type="synonym">Candida utilis</name>
    <dbReference type="NCBI Taxonomy" id="983966"/>
    <lineage>
        <taxon>Eukaryota</taxon>
        <taxon>Fungi</taxon>
        <taxon>Dikarya</taxon>
        <taxon>Ascomycota</taxon>
        <taxon>Saccharomycotina</taxon>
        <taxon>Saccharomycetes</taxon>
        <taxon>Phaffomycetales</taxon>
        <taxon>Phaffomycetaceae</taxon>
        <taxon>Cyberlindnera</taxon>
    </lineage>
</organism>
<reference evidence="13" key="1">
    <citation type="journal article" date="2015" name="J. Biotechnol.">
        <title>The structure of the Cyberlindnera jadinii genome and its relation to Candida utilis analyzed by the occurrence of single nucleotide polymorphisms.</title>
        <authorList>
            <person name="Rupp O."/>
            <person name="Brinkrolf K."/>
            <person name="Buerth C."/>
            <person name="Kunigo M."/>
            <person name="Schneider J."/>
            <person name="Jaenicke S."/>
            <person name="Goesmann A."/>
            <person name="Puehler A."/>
            <person name="Jaeger K.-E."/>
            <person name="Ernst J.F."/>
        </authorList>
    </citation>
    <scope>NUCLEOTIDE SEQUENCE [LARGE SCALE GENOMIC DNA]</scope>
    <source>
        <strain evidence="13">ATCC 18201 / CBS 1600 / BCRC 20928 / JCM 3617 / NBRC 0987 / NRRL Y-1542</strain>
    </source>
</reference>
<keyword evidence="6" id="KW-0949">S-adenosyl-L-methionine</keyword>
<dbReference type="AlphaFoldDB" id="A0A0H5C591"/>
<dbReference type="NCBIfam" id="TIGR00186">
    <property type="entry name" value="rRNA_methyl_3"/>
    <property type="match status" value="1"/>
</dbReference>
<name>A0A0H5C591_CYBJN</name>
<dbReference type="SMART" id="SM00967">
    <property type="entry name" value="SpoU_sub_bind"/>
    <property type="match status" value="1"/>
</dbReference>
<dbReference type="PANTHER" id="PTHR46103:SF1">
    <property type="entry name" value="RRNA METHYLTRANSFERASE 1, MITOCHONDRIAL"/>
    <property type="match status" value="1"/>
</dbReference>
<dbReference type="CDD" id="cd18105">
    <property type="entry name" value="SpoU-like_MRM1"/>
    <property type="match status" value="1"/>
</dbReference>
<dbReference type="InterPro" id="IPR004441">
    <property type="entry name" value="rRNA_MeTrfase_TrmH"/>
</dbReference>
<feature type="region of interest" description="Disordered" evidence="10">
    <location>
        <begin position="65"/>
        <end position="99"/>
    </location>
</feature>
<accession>A0A0H5C591</accession>
<keyword evidence="7" id="KW-0809">Transit peptide</keyword>
<evidence type="ECO:0000256" key="1">
    <source>
        <dbReference type="ARBA" id="ARBA00004173"/>
    </source>
</evidence>
<feature type="region of interest" description="Disordered" evidence="10">
    <location>
        <begin position="19"/>
        <end position="45"/>
    </location>
</feature>
<protein>
    <recommendedName>
        <fullName evidence="9">rRNA methyltransferase 1, mitochondrial</fullName>
    </recommendedName>
</protein>
<keyword evidence="8" id="KW-0496">Mitochondrion</keyword>
<dbReference type="Pfam" id="PF00588">
    <property type="entry name" value="SpoU_methylase"/>
    <property type="match status" value="1"/>
</dbReference>
<dbReference type="InterPro" id="IPR047261">
    <property type="entry name" value="MRM1_MeTrfase_dom"/>
</dbReference>
<evidence type="ECO:0000313" key="12">
    <source>
        <dbReference type="EMBL" id="CEP23305.1"/>
    </source>
</evidence>
<dbReference type="SUPFAM" id="SSF55315">
    <property type="entry name" value="L30e-like"/>
    <property type="match status" value="1"/>
</dbReference>
<dbReference type="Gene3D" id="3.40.1280.10">
    <property type="match status" value="1"/>
</dbReference>
<evidence type="ECO:0000256" key="10">
    <source>
        <dbReference type="SAM" id="MobiDB-lite"/>
    </source>
</evidence>
<keyword evidence="3" id="KW-0698">rRNA processing</keyword>
<sequence length="398" mass="44646">MLKRQFTTSASLLKNVRPAVKVSEKKGPQSVGKNLPFKKSEKAWDKAGESKDEYFRKRFAHIHAKQKSNDTVQRRERFQEQRDDKRREARDHLKTERHNHKNKFYKDVYQSLKPNPLSEYVYGRSPVLAVLQQRKRSFLNKLFVERAPSKDSEIVQIAKNLGVDIVVAKSKHELNLLSNNGVHNGYVLETKPLLPTQVFELGQVQGKSYAIEEDDFGSKSIQTHETSNKNPFGLYLDGITDPHNVGAIIRSAYFLGVDFIVMSDKNSAPLSPVACKTSVGATEFIPIYSVTKPLQFFDKSRSNGWTFVSAATAEHKTDEKIFSTLQSKTVPFNAIHSLLEEGPCILVLGSEGEGIRTTLKLRSDFLVAIESAPGVDLLIDSLNVSVAGALIINKMLNN</sequence>
<evidence type="ECO:0000256" key="7">
    <source>
        <dbReference type="ARBA" id="ARBA00022946"/>
    </source>
</evidence>
<proteinExistence type="inferred from homology"/>
<dbReference type="InterPro" id="IPR029064">
    <property type="entry name" value="Ribosomal_eL30-like_sf"/>
</dbReference>
<dbReference type="Gene3D" id="3.30.1330.30">
    <property type="match status" value="1"/>
</dbReference>
<evidence type="ECO:0000256" key="3">
    <source>
        <dbReference type="ARBA" id="ARBA00022552"/>
    </source>
</evidence>
<dbReference type="GO" id="GO:0016435">
    <property type="term" value="F:rRNA (guanine) methyltransferase activity"/>
    <property type="evidence" value="ECO:0007669"/>
    <property type="project" value="TreeGrafter"/>
</dbReference>
<dbReference type="InterPro" id="IPR029026">
    <property type="entry name" value="tRNA_m1G_MTases_N"/>
</dbReference>
<dbReference type="InterPro" id="IPR047182">
    <property type="entry name" value="MRM1"/>
</dbReference>
<evidence type="ECO:0000259" key="11">
    <source>
        <dbReference type="SMART" id="SM00967"/>
    </source>
</evidence>
<dbReference type="PANTHER" id="PTHR46103">
    <property type="entry name" value="RRNA METHYLTRANSFERASE 1, MITOCHONDRIAL"/>
    <property type="match status" value="1"/>
</dbReference>
<dbReference type="InterPro" id="IPR001537">
    <property type="entry name" value="SpoU_MeTrfase"/>
</dbReference>
<evidence type="ECO:0000256" key="6">
    <source>
        <dbReference type="ARBA" id="ARBA00022691"/>
    </source>
</evidence>
<feature type="domain" description="RNA 2-O ribose methyltransferase substrate binding" evidence="11">
    <location>
        <begin position="120"/>
        <end position="196"/>
    </location>
</feature>
<dbReference type="InterPro" id="IPR029028">
    <property type="entry name" value="Alpha/beta_knot_MTases"/>
</dbReference>
<evidence type="ECO:0000256" key="5">
    <source>
        <dbReference type="ARBA" id="ARBA00022679"/>
    </source>
</evidence>
<dbReference type="Pfam" id="PF08032">
    <property type="entry name" value="SpoU_sub_bind"/>
    <property type="match status" value="1"/>
</dbReference>
<dbReference type="InterPro" id="IPR013123">
    <property type="entry name" value="SpoU_subst-bd"/>
</dbReference>
<keyword evidence="5" id="KW-0808">Transferase</keyword>
<evidence type="ECO:0000256" key="8">
    <source>
        <dbReference type="ARBA" id="ARBA00023128"/>
    </source>
</evidence>
<dbReference type="GO" id="GO:0005739">
    <property type="term" value="C:mitochondrion"/>
    <property type="evidence" value="ECO:0007669"/>
    <property type="project" value="UniProtKB-SubCell"/>
</dbReference>
<evidence type="ECO:0000256" key="9">
    <source>
        <dbReference type="ARBA" id="ARBA00034881"/>
    </source>
</evidence>
<evidence type="ECO:0000256" key="4">
    <source>
        <dbReference type="ARBA" id="ARBA00022603"/>
    </source>
</evidence>
<dbReference type="Proteomes" id="UP000038830">
    <property type="component" value="Unassembled WGS sequence"/>
</dbReference>
<dbReference type="EMBL" id="CDQK01000004">
    <property type="protein sequence ID" value="CEP23305.1"/>
    <property type="molecule type" value="Genomic_DNA"/>
</dbReference>
<dbReference type="GO" id="GO:0003723">
    <property type="term" value="F:RNA binding"/>
    <property type="evidence" value="ECO:0007669"/>
    <property type="project" value="InterPro"/>
</dbReference>
<comment type="subcellular location">
    <subcellularLocation>
        <location evidence="1">Mitochondrion</location>
    </subcellularLocation>
</comment>
<evidence type="ECO:0000256" key="2">
    <source>
        <dbReference type="ARBA" id="ARBA00007228"/>
    </source>
</evidence>
<feature type="compositionally biased region" description="Basic and acidic residues" evidence="10">
    <location>
        <begin position="72"/>
        <end position="96"/>
    </location>
</feature>